<feature type="compositionally biased region" description="Low complexity" evidence="1">
    <location>
        <begin position="285"/>
        <end position="319"/>
    </location>
</feature>
<evidence type="ECO:0000256" key="1">
    <source>
        <dbReference type="SAM" id="MobiDB-lite"/>
    </source>
</evidence>
<dbReference type="InterPro" id="IPR036063">
    <property type="entry name" value="Smr_dom_sf"/>
</dbReference>
<dbReference type="PANTHER" id="PTHR46535:SF1">
    <property type="entry name" value="NEDD4-BINDING PROTEIN 2"/>
    <property type="match status" value="1"/>
</dbReference>
<feature type="compositionally biased region" description="Low complexity" evidence="1">
    <location>
        <begin position="11"/>
        <end position="35"/>
    </location>
</feature>
<organism evidence="3 4">
    <name type="scientific">Humicola insolens</name>
    <name type="common">Soft-rot fungus</name>
    <dbReference type="NCBI Taxonomy" id="85995"/>
    <lineage>
        <taxon>Eukaryota</taxon>
        <taxon>Fungi</taxon>
        <taxon>Dikarya</taxon>
        <taxon>Ascomycota</taxon>
        <taxon>Pezizomycotina</taxon>
        <taxon>Sordariomycetes</taxon>
        <taxon>Sordariomycetidae</taxon>
        <taxon>Sordariales</taxon>
        <taxon>Chaetomiaceae</taxon>
        <taxon>Mycothermus</taxon>
    </lineage>
</organism>
<feature type="region of interest" description="Disordered" evidence="1">
    <location>
        <begin position="1"/>
        <end position="40"/>
    </location>
</feature>
<proteinExistence type="predicted"/>
<feature type="region of interest" description="Disordered" evidence="1">
    <location>
        <begin position="267"/>
        <end position="319"/>
    </location>
</feature>
<evidence type="ECO:0000313" key="4">
    <source>
        <dbReference type="Proteomes" id="UP001583172"/>
    </source>
</evidence>
<dbReference type="EMBL" id="JAZGSY010000186">
    <property type="protein sequence ID" value="KAL1838913.1"/>
    <property type="molecule type" value="Genomic_DNA"/>
</dbReference>
<feature type="compositionally biased region" description="Polar residues" evidence="1">
    <location>
        <begin position="267"/>
        <end position="276"/>
    </location>
</feature>
<evidence type="ECO:0000313" key="3">
    <source>
        <dbReference type="EMBL" id="KAL1838913.1"/>
    </source>
</evidence>
<evidence type="ECO:0000259" key="2">
    <source>
        <dbReference type="PROSITE" id="PS50828"/>
    </source>
</evidence>
<dbReference type="SUPFAM" id="SSF160443">
    <property type="entry name" value="SMR domain-like"/>
    <property type="match status" value="1"/>
</dbReference>
<keyword evidence="4" id="KW-1185">Reference proteome</keyword>
<gene>
    <name evidence="3" type="ORF">VTJ49DRAFT_2077</name>
</gene>
<feature type="region of interest" description="Disordered" evidence="1">
    <location>
        <begin position="92"/>
        <end position="128"/>
    </location>
</feature>
<accession>A0ABR3VAQ6</accession>
<dbReference type="Proteomes" id="UP001583172">
    <property type="component" value="Unassembled WGS sequence"/>
</dbReference>
<sequence>MQGKSRRRPNADAAGRAAGASGTSGASDASDVAAAEPDTNASDENMKKLIDEFRSTLEEPVVISIAMDFDLVKDFDQVRQMLSQLAETAPAEAATGFDASGLGSSTEIDGARRDDTGTSPDGLDSWVENENSTTFSEYSDMAENRCLTSLADLTDDQKIQELRVVFQDRWRDTTLQLVLRRCNGSLEDALDELLNRQYLEETGQFQKGVDGFAVEDDEEVGLSRGKSRSIRKTKAPKKKMIPIAYKSVSSSGDDDGELQSAKDFAGATTTTKTSRQARPLPTPGPLLTHPRPITTTSPLLSATTTTPLSPTSPTGSSTTHLLSTAASLRRMGPLGRQAAVVYTERARSERALLAAQASRDAEALVERQSSATHIDLHGVFVMDGVRITRRKLWGWWNGLDGENRKVLARQEGFTVVTGIGRHSEGGVSRMRQAVGAYLRNDGWRFEVLTGRFLVTGRA</sequence>
<dbReference type="PANTHER" id="PTHR46535">
    <property type="entry name" value="NEDD4-BINDING PROTEIN 2"/>
    <property type="match status" value="1"/>
</dbReference>
<dbReference type="InterPro" id="IPR052772">
    <property type="entry name" value="Endo/PolyKinase_Domain-Protein"/>
</dbReference>
<dbReference type="Gene3D" id="3.30.1370.110">
    <property type="match status" value="1"/>
</dbReference>
<dbReference type="PROSITE" id="PS50828">
    <property type="entry name" value="SMR"/>
    <property type="match status" value="1"/>
</dbReference>
<protein>
    <recommendedName>
        <fullName evidence="2">Smr domain-containing protein</fullName>
    </recommendedName>
</protein>
<feature type="domain" description="Smr" evidence="2">
    <location>
        <begin position="374"/>
        <end position="458"/>
    </location>
</feature>
<reference evidence="3 4" key="1">
    <citation type="journal article" date="2024" name="Commun. Biol.">
        <title>Comparative genomic analysis of thermophilic fungi reveals convergent evolutionary adaptations and gene losses.</title>
        <authorList>
            <person name="Steindorff A.S."/>
            <person name="Aguilar-Pontes M.V."/>
            <person name="Robinson A.J."/>
            <person name="Andreopoulos B."/>
            <person name="LaButti K."/>
            <person name="Kuo A."/>
            <person name="Mondo S."/>
            <person name="Riley R."/>
            <person name="Otillar R."/>
            <person name="Haridas S."/>
            <person name="Lipzen A."/>
            <person name="Grimwood J."/>
            <person name="Schmutz J."/>
            <person name="Clum A."/>
            <person name="Reid I.D."/>
            <person name="Moisan M.C."/>
            <person name="Butler G."/>
            <person name="Nguyen T.T.M."/>
            <person name="Dewar K."/>
            <person name="Conant G."/>
            <person name="Drula E."/>
            <person name="Henrissat B."/>
            <person name="Hansel C."/>
            <person name="Singer S."/>
            <person name="Hutchinson M.I."/>
            <person name="de Vries R.P."/>
            <person name="Natvig D.O."/>
            <person name="Powell A.J."/>
            <person name="Tsang A."/>
            <person name="Grigoriev I.V."/>
        </authorList>
    </citation>
    <scope>NUCLEOTIDE SEQUENCE [LARGE SCALE GENOMIC DNA]</scope>
    <source>
        <strain evidence="3 4">CBS 620.91</strain>
    </source>
</reference>
<dbReference type="InterPro" id="IPR002625">
    <property type="entry name" value="Smr_dom"/>
</dbReference>
<dbReference type="CDD" id="cd14279">
    <property type="entry name" value="CUE"/>
    <property type="match status" value="1"/>
</dbReference>
<name>A0ABR3VAQ6_HUMIN</name>
<comment type="caution">
    <text evidence="3">The sequence shown here is derived from an EMBL/GenBank/DDBJ whole genome shotgun (WGS) entry which is preliminary data.</text>
</comment>